<keyword evidence="5" id="KW-1185">Reference proteome</keyword>
<protein>
    <recommendedName>
        <fullName evidence="3">Urease subunit beta</fullName>
        <ecNumber evidence="3">3.5.1.5</ecNumber>
    </recommendedName>
    <alternativeName>
        <fullName evidence="3">Urea amidohydrolase subunit beta</fullName>
    </alternativeName>
</protein>
<proteinExistence type="inferred from homology"/>
<dbReference type="NCBIfam" id="NF009682">
    <property type="entry name" value="PRK13203.1"/>
    <property type="match status" value="1"/>
</dbReference>
<dbReference type="InterPro" id="IPR050069">
    <property type="entry name" value="Urease_subunit"/>
</dbReference>
<dbReference type="PANTHER" id="PTHR33569:SF1">
    <property type="entry name" value="UREASE"/>
    <property type="match status" value="1"/>
</dbReference>
<dbReference type="EMBL" id="JAAXKY010000114">
    <property type="protein sequence ID" value="NMH80762.1"/>
    <property type="molecule type" value="Genomic_DNA"/>
</dbReference>
<comment type="subunit">
    <text evidence="3">Heterotrimer of UreA (gamma), UreB (beta) and UreC (alpha) subunits. Three heterotrimers associate to form the active enzyme.</text>
</comment>
<sequence>MIPGEWLLDDAPIEINTGRRTLRVSVRNTGDRPIQVGSHFHFFEVNRVLDFRRAATLGMRLDVPSGQSIRFEPGDERDVDLVEFGGAGRVIGFNGLLDGGMSARWTSSRALARAAELGFSGMDDRP</sequence>
<dbReference type="GO" id="GO:0009039">
    <property type="term" value="F:urease activity"/>
    <property type="evidence" value="ECO:0007669"/>
    <property type="project" value="UniProtKB-EC"/>
</dbReference>
<comment type="catalytic activity">
    <reaction evidence="2 3">
        <text>urea + 2 H2O + H(+) = hydrogencarbonate + 2 NH4(+)</text>
        <dbReference type="Rhea" id="RHEA:20557"/>
        <dbReference type="ChEBI" id="CHEBI:15377"/>
        <dbReference type="ChEBI" id="CHEBI:15378"/>
        <dbReference type="ChEBI" id="CHEBI:16199"/>
        <dbReference type="ChEBI" id="CHEBI:17544"/>
        <dbReference type="ChEBI" id="CHEBI:28938"/>
        <dbReference type="EC" id="3.5.1.5"/>
    </reaction>
</comment>
<name>A0ABX1RK70_9PSEU</name>
<evidence type="ECO:0000256" key="3">
    <source>
        <dbReference type="HAMAP-Rule" id="MF_01954"/>
    </source>
</evidence>
<evidence type="ECO:0000256" key="2">
    <source>
        <dbReference type="ARBA" id="ARBA00047778"/>
    </source>
</evidence>
<comment type="subcellular location">
    <subcellularLocation>
        <location evidence="3">Cytoplasm</location>
    </subcellularLocation>
</comment>
<evidence type="ECO:0000313" key="5">
    <source>
        <dbReference type="Proteomes" id="UP001296706"/>
    </source>
</evidence>
<dbReference type="SUPFAM" id="SSF51278">
    <property type="entry name" value="Urease, beta-subunit"/>
    <property type="match status" value="1"/>
</dbReference>
<dbReference type="Proteomes" id="UP001296706">
    <property type="component" value="Unassembled WGS sequence"/>
</dbReference>
<dbReference type="Pfam" id="PF00699">
    <property type="entry name" value="Urease_beta"/>
    <property type="match status" value="1"/>
</dbReference>
<keyword evidence="1 3" id="KW-0378">Hydrolase</keyword>
<gene>
    <name evidence="3 4" type="primary">ureB</name>
    <name evidence="4" type="ORF">HF577_27195</name>
</gene>
<keyword evidence="3" id="KW-0963">Cytoplasm</keyword>
<dbReference type="InterPro" id="IPR002019">
    <property type="entry name" value="Urease_beta-like"/>
</dbReference>
<dbReference type="EC" id="3.5.1.5" evidence="3"/>
<evidence type="ECO:0000313" key="4">
    <source>
        <dbReference type="EMBL" id="NMH80762.1"/>
    </source>
</evidence>
<comment type="caution">
    <text evidence="4">The sequence shown here is derived from an EMBL/GenBank/DDBJ whole genome shotgun (WGS) entry which is preliminary data.</text>
</comment>
<reference evidence="4 5" key="1">
    <citation type="submission" date="2020-04" db="EMBL/GenBank/DDBJ databases">
        <authorList>
            <person name="Klaysubun C."/>
            <person name="Duangmal K."/>
            <person name="Lipun K."/>
        </authorList>
    </citation>
    <scope>NUCLEOTIDE SEQUENCE [LARGE SCALE GENOMIC DNA]</scope>
    <source>
        <strain evidence="4 5">JCM 11839</strain>
    </source>
</reference>
<dbReference type="InterPro" id="IPR036461">
    <property type="entry name" value="Urease_betasu_sf"/>
</dbReference>
<accession>A0ABX1RK70</accession>
<evidence type="ECO:0000256" key="1">
    <source>
        <dbReference type="ARBA" id="ARBA00022801"/>
    </source>
</evidence>
<comment type="pathway">
    <text evidence="3">Nitrogen metabolism; urea degradation; CO(2) and NH(3) from urea (urease route): step 1/1.</text>
</comment>
<dbReference type="NCBIfam" id="TIGR00192">
    <property type="entry name" value="urease_beta"/>
    <property type="match status" value="1"/>
</dbReference>
<organism evidence="4 5">
    <name type="scientific">Pseudonocardia xinjiangensis</name>
    <dbReference type="NCBI Taxonomy" id="75289"/>
    <lineage>
        <taxon>Bacteria</taxon>
        <taxon>Bacillati</taxon>
        <taxon>Actinomycetota</taxon>
        <taxon>Actinomycetes</taxon>
        <taxon>Pseudonocardiales</taxon>
        <taxon>Pseudonocardiaceae</taxon>
        <taxon>Pseudonocardia</taxon>
    </lineage>
</organism>
<dbReference type="PANTHER" id="PTHR33569">
    <property type="entry name" value="UREASE"/>
    <property type="match status" value="1"/>
</dbReference>
<dbReference type="Gene3D" id="2.10.150.10">
    <property type="entry name" value="Urease, beta subunit"/>
    <property type="match status" value="1"/>
</dbReference>
<dbReference type="RefSeq" id="WP_169398812.1">
    <property type="nucleotide sequence ID" value="NZ_BAAAJH010000005.1"/>
</dbReference>
<dbReference type="HAMAP" id="MF_01954">
    <property type="entry name" value="Urease_beta"/>
    <property type="match status" value="1"/>
</dbReference>
<dbReference type="CDD" id="cd00407">
    <property type="entry name" value="Urease_beta"/>
    <property type="match status" value="1"/>
</dbReference>
<comment type="similarity">
    <text evidence="3">Belongs to the urease beta subunit family.</text>
</comment>